<name>A0A0L8LEM6_STRVR</name>
<dbReference type="RefSeq" id="WP_033200959.1">
    <property type="nucleotide sequence ID" value="NZ_LGUP01000001.1"/>
</dbReference>
<gene>
    <name evidence="1" type="ORF">ADK34_00130</name>
</gene>
<dbReference type="Proteomes" id="UP000037023">
    <property type="component" value="Unassembled WGS sequence"/>
</dbReference>
<dbReference type="OrthoDB" id="3694873at2"/>
<sequence length="119" mass="12449">MAGDESIRLARLCEQLTAIRGVAEHRGRTAELDAAITAFRENADAGALVSAVDESLRSWGVARGLGEHRSPGGAVLPHLGGGHPVEEALVCPAGRCDRVVLEGDGSCELFAAPLRLVRL</sequence>
<accession>A0A0L8LEM6</accession>
<organism evidence="1 2">
    <name type="scientific">Streptomyces viridochromogenes</name>
    <dbReference type="NCBI Taxonomy" id="1938"/>
    <lineage>
        <taxon>Bacteria</taxon>
        <taxon>Bacillati</taxon>
        <taxon>Actinomycetota</taxon>
        <taxon>Actinomycetes</taxon>
        <taxon>Kitasatosporales</taxon>
        <taxon>Streptomycetaceae</taxon>
        <taxon>Streptomyces</taxon>
    </lineage>
</organism>
<protein>
    <submittedName>
        <fullName evidence="1">Uncharacterized protein</fullName>
    </submittedName>
</protein>
<dbReference type="AlphaFoldDB" id="A0A0L8LEM6"/>
<evidence type="ECO:0000313" key="1">
    <source>
        <dbReference type="EMBL" id="KOG36688.1"/>
    </source>
</evidence>
<dbReference type="EMBL" id="LGUP01000001">
    <property type="protein sequence ID" value="KOG36688.1"/>
    <property type="molecule type" value="Genomic_DNA"/>
</dbReference>
<evidence type="ECO:0000313" key="2">
    <source>
        <dbReference type="Proteomes" id="UP000037023"/>
    </source>
</evidence>
<proteinExistence type="predicted"/>
<comment type="caution">
    <text evidence="1">The sequence shown here is derived from an EMBL/GenBank/DDBJ whole genome shotgun (WGS) entry which is preliminary data.</text>
</comment>
<reference evidence="1 2" key="1">
    <citation type="submission" date="2015-06" db="EMBL/GenBank/DDBJ databases">
        <authorList>
            <person name="Hoefler B.C."/>
            <person name="Straight P.D."/>
        </authorList>
    </citation>
    <scope>NUCLEOTIDE SEQUENCE [LARGE SCALE GENOMIC DNA]</scope>
    <source>
        <strain evidence="1 2">NRRL 3427</strain>
    </source>
</reference>